<dbReference type="PANTHER" id="PTHR24250">
    <property type="entry name" value="CHYMOTRYPSIN-RELATED"/>
    <property type="match status" value="1"/>
</dbReference>
<dbReference type="EMBL" id="APCN01001520">
    <property type="status" value="NOT_ANNOTATED_CDS"/>
    <property type="molecule type" value="Genomic_DNA"/>
</dbReference>
<dbReference type="InterPro" id="IPR033116">
    <property type="entry name" value="TRYPSIN_SER"/>
</dbReference>
<dbReference type="PROSITE" id="PS00134">
    <property type="entry name" value="TRYPSIN_HIS"/>
    <property type="match status" value="1"/>
</dbReference>
<dbReference type="VEuPathDB" id="VectorBase:AARA018086"/>
<dbReference type="SMART" id="SM00020">
    <property type="entry name" value="Tryp_SPc"/>
    <property type="match status" value="1"/>
</dbReference>
<sequence length="301" mass="32317">MKSFVILVALLAAVSSAEWIEIDWSKVRSIEDFDHYWARLPAEYQFLRYMNRTNRITNGQEATPGQFPHQIALLSEYATSTGLCGGSILTRNTILTAAHCVVSGPSTLASGGVAIMGAHNRNVQESTQQRIRFSTSGIRVHPQYNLASIRNDIATVRLNSPMTFTTRIQPIRLPGRSDTRQFGGFTGTVSGFGRTSDASTATSAVVRFTTNPVMTNADCVARWGTTMVQNQNVCLSGAGGRSACNGDSGGALTVQSGGTMQIGVVSFVSVNGCAVGMPSVYARVSFFLPWIEANSDFVAQP</sequence>
<dbReference type="CDD" id="cd00190">
    <property type="entry name" value="Tryp_SPc"/>
    <property type="match status" value="1"/>
</dbReference>
<evidence type="ECO:0000256" key="1">
    <source>
        <dbReference type="ARBA" id="ARBA00022670"/>
    </source>
</evidence>
<reference evidence="6" key="1">
    <citation type="submission" date="2022-08" db="UniProtKB">
        <authorList>
            <consortium name="EnsemblMetazoa"/>
        </authorList>
    </citation>
    <scope>IDENTIFICATION</scope>
    <source>
        <strain evidence="6">Dongola</strain>
    </source>
</reference>
<dbReference type="PROSITE" id="PS50240">
    <property type="entry name" value="TRYPSIN_DOM"/>
    <property type="match status" value="1"/>
</dbReference>
<dbReference type="InterPro" id="IPR043504">
    <property type="entry name" value="Peptidase_S1_PA_chymotrypsin"/>
</dbReference>
<evidence type="ECO:0000256" key="5">
    <source>
        <dbReference type="ARBA" id="ARBA00024195"/>
    </source>
</evidence>
<dbReference type="EnsemblMetazoa" id="AARA018086-RA">
    <property type="protein sequence ID" value="AARA018086-PA"/>
    <property type="gene ID" value="AARA018086"/>
</dbReference>
<dbReference type="InterPro" id="IPR001254">
    <property type="entry name" value="Trypsin_dom"/>
</dbReference>
<dbReference type="GO" id="GO:0004252">
    <property type="term" value="F:serine-type endopeptidase activity"/>
    <property type="evidence" value="ECO:0007669"/>
    <property type="project" value="InterPro"/>
</dbReference>
<dbReference type="InterPro" id="IPR009003">
    <property type="entry name" value="Peptidase_S1_PA"/>
</dbReference>
<dbReference type="Gene3D" id="2.40.10.10">
    <property type="entry name" value="Trypsin-like serine proteases"/>
    <property type="match status" value="1"/>
</dbReference>
<evidence type="ECO:0000256" key="2">
    <source>
        <dbReference type="ARBA" id="ARBA00022801"/>
    </source>
</evidence>
<evidence type="ECO:0000313" key="7">
    <source>
        <dbReference type="Proteomes" id="UP000075840"/>
    </source>
</evidence>
<keyword evidence="1" id="KW-0645">Protease</keyword>
<keyword evidence="3" id="KW-0720">Serine protease</keyword>
<accession>A0A499FSY6</accession>
<organism evidence="6 7">
    <name type="scientific">Anopheles arabiensis</name>
    <name type="common">Mosquito</name>
    <dbReference type="NCBI Taxonomy" id="7173"/>
    <lineage>
        <taxon>Eukaryota</taxon>
        <taxon>Metazoa</taxon>
        <taxon>Ecdysozoa</taxon>
        <taxon>Arthropoda</taxon>
        <taxon>Hexapoda</taxon>
        <taxon>Insecta</taxon>
        <taxon>Pterygota</taxon>
        <taxon>Neoptera</taxon>
        <taxon>Endopterygota</taxon>
        <taxon>Diptera</taxon>
        <taxon>Nematocera</taxon>
        <taxon>Culicoidea</taxon>
        <taxon>Culicidae</taxon>
        <taxon>Anophelinae</taxon>
        <taxon>Anopheles</taxon>
    </lineage>
</organism>
<dbReference type="KEGG" id="aara:120894925"/>
<dbReference type="AlphaFoldDB" id="A0A499FSY6"/>
<dbReference type="VEuPathDB" id="VectorBase:AARA21_007200"/>
<name>A0A499FSY6_ANOAR</name>
<dbReference type="PRINTS" id="PR00722">
    <property type="entry name" value="CHYMOTRYPSIN"/>
</dbReference>
<dbReference type="GeneID" id="120894925"/>
<dbReference type="PROSITE" id="PS00135">
    <property type="entry name" value="TRYPSIN_SER"/>
    <property type="match status" value="1"/>
</dbReference>
<keyword evidence="2" id="KW-0378">Hydrolase</keyword>
<dbReference type="PANTHER" id="PTHR24250:SF50">
    <property type="entry name" value="PEPTIDASE S1 DOMAIN-CONTAINING PROTEIN"/>
    <property type="match status" value="1"/>
</dbReference>
<dbReference type="GO" id="GO:0006508">
    <property type="term" value="P:proteolysis"/>
    <property type="evidence" value="ECO:0007669"/>
    <property type="project" value="UniProtKB-KW"/>
</dbReference>
<proteinExistence type="inferred from homology"/>
<dbReference type="InterPro" id="IPR001314">
    <property type="entry name" value="Peptidase_S1A"/>
</dbReference>
<keyword evidence="7" id="KW-1185">Reference proteome</keyword>
<evidence type="ECO:0000256" key="3">
    <source>
        <dbReference type="ARBA" id="ARBA00022825"/>
    </source>
</evidence>
<evidence type="ECO:0000313" key="6">
    <source>
        <dbReference type="EnsemblMetazoa" id="AARA018086-PA"/>
    </source>
</evidence>
<evidence type="ECO:0000256" key="4">
    <source>
        <dbReference type="ARBA" id="ARBA00023157"/>
    </source>
</evidence>
<dbReference type="Proteomes" id="UP000075840">
    <property type="component" value="Unassembled WGS sequence"/>
</dbReference>
<dbReference type="FunFam" id="2.40.10.10:FF:000034">
    <property type="entry name" value="Eupolytin"/>
    <property type="match status" value="1"/>
</dbReference>
<dbReference type="InterPro" id="IPR018114">
    <property type="entry name" value="TRYPSIN_HIS"/>
</dbReference>
<dbReference type="Pfam" id="PF00089">
    <property type="entry name" value="Trypsin"/>
    <property type="match status" value="1"/>
</dbReference>
<dbReference type="RefSeq" id="XP_040153754.1">
    <property type="nucleotide sequence ID" value="XM_040297820.1"/>
</dbReference>
<protein>
    <submittedName>
        <fullName evidence="6">Uncharacterized protein</fullName>
    </submittedName>
</protein>
<keyword evidence="4" id="KW-1015">Disulfide bond</keyword>
<dbReference type="SUPFAM" id="SSF50494">
    <property type="entry name" value="Trypsin-like serine proteases"/>
    <property type="match status" value="1"/>
</dbReference>
<comment type="similarity">
    <text evidence="5">Belongs to the peptidase S1 family. CLIP subfamily.</text>
</comment>